<sequence length="237" mass="24109">MALTRSASGPRAVLLPGAGSDDEFVRAVFECPLRALGITLVAPGPGLPEDLVAALAEAAEAGPVLAGGVSLGAHLAAAWAAENPNRCTGLLLAMPAWTGLSEDQPAAVAARFGAASVREVGLPEALDRACAGVQPWLAAELRRSWSRHGDALPEALDAAAETAAPTLADLSTITVPAGIAACSDDPLHPLPVAEAWHRALPSSALHAIPFSTLGADRESLGRAAVLALLRARASDRR</sequence>
<dbReference type="Pfam" id="PF12146">
    <property type="entry name" value="Hydrolase_4"/>
    <property type="match status" value="1"/>
</dbReference>
<dbReference type="RefSeq" id="WP_344881331.1">
    <property type="nucleotide sequence ID" value="NZ_BAABAL010000019.1"/>
</dbReference>
<reference evidence="3" key="1">
    <citation type="journal article" date="2019" name="Int. J. Syst. Evol. Microbiol.">
        <title>The Global Catalogue of Microorganisms (GCM) 10K type strain sequencing project: providing services to taxonomists for standard genome sequencing and annotation.</title>
        <authorList>
            <consortium name="The Broad Institute Genomics Platform"/>
            <consortium name="The Broad Institute Genome Sequencing Center for Infectious Disease"/>
            <person name="Wu L."/>
            <person name="Ma J."/>
        </authorList>
    </citation>
    <scope>NUCLEOTIDE SEQUENCE [LARGE SCALE GENOMIC DNA]</scope>
    <source>
        <strain evidence="3">JCM 17342</strain>
    </source>
</reference>
<dbReference type="EMBL" id="BAABAL010000019">
    <property type="protein sequence ID" value="GAA4025231.1"/>
    <property type="molecule type" value="Genomic_DNA"/>
</dbReference>
<gene>
    <name evidence="2" type="ORF">GCM10022247_57270</name>
</gene>
<feature type="domain" description="Serine aminopeptidase S33" evidence="1">
    <location>
        <begin position="51"/>
        <end position="203"/>
    </location>
</feature>
<name>A0ABP7TEM6_9PSEU</name>
<evidence type="ECO:0000313" key="2">
    <source>
        <dbReference type="EMBL" id="GAA4025231.1"/>
    </source>
</evidence>
<protein>
    <submittedName>
        <fullName evidence="2">Thioesterase</fullName>
    </submittedName>
</protein>
<organism evidence="2 3">
    <name type="scientific">Allokutzneria multivorans</name>
    <dbReference type="NCBI Taxonomy" id="1142134"/>
    <lineage>
        <taxon>Bacteria</taxon>
        <taxon>Bacillati</taxon>
        <taxon>Actinomycetota</taxon>
        <taxon>Actinomycetes</taxon>
        <taxon>Pseudonocardiales</taxon>
        <taxon>Pseudonocardiaceae</taxon>
        <taxon>Allokutzneria</taxon>
    </lineage>
</organism>
<evidence type="ECO:0000313" key="3">
    <source>
        <dbReference type="Proteomes" id="UP001501747"/>
    </source>
</evidence>
<evidence type="ECO:0000259" key="1">
    <source>
        <dbReference type="Pfam" id="PF12146"/>
    </source>
</evidence>
<comment type="caution">
    <text evidence="2">The sequence shown here is derived from an EMBL/GenBank/DDBJ whole genome shotgun (WGS) entry which is preliminary data.</text>
</comment>
<proteinExistence type="predicted"/>
<keyword evidence="3" id="KW-1185">Reference proteome</keyword>
<dbReference type="InterPro" id="IPR029058">
    <property type="entry name" value="AB_hydrolase_fold"/>
</dbReference>
<accession>A0ABP7TEM6</accession>
<dbReference type="InterPro" id="IPR022742">
    <property type="entry name" value="Hydrolase_4"/>
</dbReference>
<dbReference type="Gene3D" id="3.40.50.1820">
    <property type="entry name" value="alpha/beta hydrolase"/>
    <property type="match status" value="1"/>
</dbReference>
<dbReference type="Proteomes" id="UP001501747">
    <property type="component" value="Unassembled WGS sequence"/>
</dbReference>
<dbReference type="SUPFAM" id="SSF53474">
    <property type="entry name" value="alpha/beta-Hydrolases"/>
    <property type="match status" value="1"/>
</dbReference>